<evidence type="ECO:0000256" key="1">
    <source>
        <dbReference type="SAM" id="SignalP"/>
    </source>
</evidence>
<dbReference type="AlphaFoldDB" id="A0A1B6INX4"/>
<proteinExistence type="predicted"/>
<sequence>MWKVFYITLLALIFTKSSVVLEEERGKASVSELADKIQVLDDTLYTTITSLPAGCGAQFLADVRSFNELLRQMVEMVHADKSGTKAALDTIITRGHPRFLDTPFNNEEKKRILDNFNWTLDDLDLLYADRITAYTYWTDLLLLKNDDFQREP</sequence>
<gene>
    <name evidence="2" type="ORF">g.11980</name>
</gene>
<reference evidence="2" key="1">
    <citation type="submission" date="2015-11" db="EMBL/GenBank/DDBJ databases">
        <title>De novo transcriptome assembly of four potential Pierce s Disease insect vectors from Arizona vineyards.</title>
        <authorList>
            <person name="Tassone E.E."/>
        </authorList>
    </citation>
    <scope>NUCLEOTIDE SEQUENCE</scope>
</reference>
<organism evidence="2">
    <name type="scientific">Homalodisca liturata</name>
    <dbReference type="NCBI Taxonomy" id="320908"/>
    <lineage>
        <taxon>Eukaryota</taxon>
        <taxon>Metazoa</taxon>
        <taxon>Ecdysozoa</taxon>
        <taxon>Arthropoda</taxon>
        <taxon>Hexapoda</taxon>
        <taxon>Insecta</taxon>
        <taxon>Pterygota</taxon>
        <taxon>Neoptera</taxon>
        <taxon>Paraneoptera</taxon>
        <taxon>Hemiptera</taxon>
        <taxon>Auchenorrhyncha</taxon>
        <taxon>Membracoidea</taxon>
        <taxon>Cicadellidae</taxon>
        <taxon>Cicadellinae</taxon>
        <taxon>Proconiini</taxon>
        <taxon>Homalodisca</taxon>
    </lineage>
</organism>
<feature type="signal peptide" evidence="1">
    <location>
        <begin position="1"/>
        <end position="17"/>
    </location>
</feature>
<keyword evidence="1" id="KW-0732">Signal</keyword>
<evidence type="ECO:0000313" key="2">
    <source>
        <dbReference type="EMBL" id="JAS88626.1"/>
    </source>
</evidence>
<protein>
    <submittedName>
        <fullName evidence="2">Uncharacterized protein</fullName>
    </submittedName>
</protein>
<dbReference type="EMBL" id="GECU01019080">
    <property type="protein sequence ID" value="JAS88626.1"/>
    <property type="molecule type" value="Transcribed_RNA"/>
</dbReference>
<accession>A0A1B6INX4</accession>
<feature type="chain" id="PRO_5008585217" evidence="1">
    <location>
        <begin position="18"/>
        <end position="152"/>
    </location>
</feature>
<name>A0A1B6INX4_9HEMI</name>